<proteinExistence type="predicted"/>
<accession>A0A7K3W8N0</accession>
<dbReference type="RefSeq" id="WP_152731691.1">
    <property type="nucleotide sequence ID" value="NZ_JAABOZ010000006.1"/>
</dbReference>
<reference evidence="1 2" key="1">
    <citation type="submission" date="2020-02" db="EMBL/GenBank/DDBJ databases">
        <title>The whole genome sequence of CPCC 205119.</title>
        <authorList>
            <person name="Jiang Z."/>
        </authorList>
    </citation>
    <scope>NUCLEOTIDE SEQUENCE [LARGE SCALE GENOMIC DNA]</scope>
    <source>
        <strain evidence="1 2">CPCC 205119</strain>
    </source>
</reference>
<evidence type="ECO:0000313" key="1">
    <source>
        <dbReference type="EMBL" id="NEL52704.1"/>
    </source>
</evidence>
<protein>
    <submittedName>
        <fullName evidence="1">Esterase</fullName>
    </submittedName>
</protein>
<dbReference type="Proteomes" id="UP000470470">
    <property type="component" value="Unassembled WGS sequence"/>
</dbReference>
<evidence type="ECO:0000313" key="2">
    <source>
        <dbReference type="Proteomes" id="UP000470470"/>
    </source>
</evidence>
<gene>
    <name evidence="1" type="ORF">G1H19_01570</name>
</gene>
<dbReference type="InterPro" id="IPR029058">
    <property type="entry name" value="AB_hydrolase_fold"/>
</dbReference>
<organism evidence="1 2">
    <name type="scientific">Goekera deserti</name>
    <dbReference type="NCBI Taxonomy" id="2497753"/>
    <lineage>
        <taxon>Bacteria</taxon>
        <taxon>Bacillati</taxon>
        <taxon>Actinomycetota</taxon>
        <taxon>Actinomycetes</taxon>
        <taxon>Geodermatophilales</taxon>
        <taxon>Geodermatophilaceae</taxon>
        <taxon>Goekera</taxon>
    </lineage>
</organism>
<dbReference type="SUPFAM" id="SSF53474">
    <property type="entry name" value="alpha/beta-Hydrolases"/>
    <property type="match status" value="1"/>
</dbReference>
<name>A0A7K3W8N0_9ACTN</name>
<dbReference type="Gene3D" id="3.40.50.1820">
    <property type="entry name" value="alpha/beta hydrolase"/>
    <property type="match status" value="1"/>
</dbReference>
<comment type="caution">
    <text evidence="1">The sequence shown here is derived from an EMBL/GenBank/DDBJ whole genome shotgun (WGS) entry which is preliminary data.</text>
</comment>
<dbReference type="AlphaFoldDB" id="A0A7K3W8N0"/>
<keyword evidence="2" id="KW-1185">Reference proteome</keyword>
<sequence>MVPQSLLHWPPEEVRAALPPVVLLHGSGQDERSLLTFAARACPGHPLVPVRGRIPWESGFAFFRRNPDRTLDLADLAEGAAALQELLSRLREVGHRPPILLGYSNGAIVAAAALARDATAAAGAVLLRPLTPAPNAPLPAMSACPVLLVAATHDERRKPQDARTLYEQLLTAGAAPMLVALPAGHPLTVGDAAVVAAWLGALVARTGGTWSAVRAGQEQPFDSGG</sequence>
<dbReference type="EMBL" id="JAAGWK010000005">
    <property type="protein sequence ID" value="NEL52704.1"/>
    <property type="molecule type" value="Genomic_DNA"/>
</dbReference>